<evidence type="ECO:0000259" key="4">
    <source>
        <dbReference type="Pfam" id="PF00330"/>
    </source>
</evidence>
<dbReference type="SUPFAM" id="SSF52016">
    <property type="entry name" value="LeuD/IlvD-like"/>
    <property type="match status" value="1"/>
</dbReference>
<dbReference type="InterPro" id="IPR036008">
    <property type="entry name" value="Aconitase_4Fe-4S_dom"/>
</dbReference>
<dbReference type="InterPro" id="IPR001030">
    <property type="entry name" value="Acoase/IPM_deHydtase_lsu_aba"/>
</dbReference>
<dbReference type="RefSeq" id="WP_377053080.1">
    <property type="nucleotide sequence ID" value="NZ_JBHLVZ010000065.1"/>
</dbReference>
<keyword evidence="1" id="KW-0479">Metal-binding</keyword>
<dbReference type="InterPro" id="IPR000573">
    <property type="entry name" value="AconitaseA/IPMdHydase_ssu_swvl"/>
</dbReference>
<evidence type="ECO:0000256" key="1">
    <source>
        <dbReference type="ARBA" id="ARBA00022723"/>
    </source>
</evidence>
<dbReference type="NCBIfam" id="NF005558">
    <property type="entry name" value="PRK07229.1"/>
    <property type="match status" value="1"/>
</dbReference>
<evidence type="ECO:0000313" key="7">
    <source>
        <dbReference type="Proteomes" id="UP001589789"/>
    </source>
</evidence>
<reference evidence="6 7" key="1">
    <citation type="submission" date="2024-09" db="EMBL/GenBank/DDBJ databases">
        <authorList>
            <person name="Sun Q."/>
            <person name="Mori K."/>
        </authorList>
    </citation>
    <scope>NUCLEOTIDE SEQUENCE [LARGE SCALE GENOMIC DNA]</scope>
    <source>
        <strain evidence="6 7">CCM 7468</strain>
    </source>
</reference>
<comment type="caution">
    <text evidence="6">The sequence shown here is derived from an EMBL/GenBank/DDBJ whole genome shotgun (WGS) entry which is preliminary data.</text>
</comment>
<feature type="domain" description="Aconitase A/isopropylmalate dehydratase small subunit swivel" evidence="5">
    <location>
        <begin position="528"/>
        <end position="581"/>
    </location>
</feature>
<keyword evidence="7" id="KW-1185">Reference proteome</keyword>
<dbReference type="SUPFAM" id="SSF53732">
    <property type="entry name" value="Aconitase iron-sulfur domain"/>
    <property type="match status" value="1"/>
</dbReference>
<dbReference type="EC" id="4.2.1.3" evidence="6"/>
<dbReference type="PANTHER" id="PTHR43160:SF3">
    <property type="entry name" value="ACONITATE HYDRATASE, MITOCHONDRIAL"/>
    <property type="match status" value="1"/>
</dbReference>
<dbReference type="InterPro" id="IPR015928">
    <property type="entry name" value="Aconitase/3IPM_dehydase_swvl"/>
</dbReference>
<dbReference type="GO" id="GO:0003994">
    <property type="term" value="F:aconitate hydratase activity"/>
    <property type="evidence" value="ECO:0007669"/>
    <property type="project" value="UniProtKB-EC"/>
</dbReference>
<protein>
    <submittedName>
        <fullName evidence="6">Aconitate hydratase</fullName>
        <ecNumber evidence="6">4.2.1.3</ecNumber>
    </submittedName>
</protein>
<accession>A0ABV6IVQ6</accession>
<keyword evidence="6" id="KW-0456">Lyase</keyword>
<keyword evidence="2" id="KW-0408">Iron</keyword>
<organism evidence="6 7">
    <name type="scientific">Muricoccus vinaceus</name>
    <dbReference type="NCBI Taxonomy" id="424704"/>
    <lineage>
        <taxon>Bacteria</taxon>
        <taxon>Pseudomonadati</taxon>
        <taxon>Pseudomonadota</taxon>
        <taxon>Alphaproteobacteria</taxon>
        <taxon>Acetobacterales</taxon>
        <taxon>Roseomonadaceae</taxon>
        <taxon>Muricoccus</taxon>
    </lineage>
</organism>
<gene>
    <name evidence="6" type="ORF">ACFFIC_18580</name>
</gene>
<dbReference type="EMBL" id="JBHLVZ010000065">
    <property type="protein sequence ID" value="MFC0387536.1"/>
    <property type="molecule type" value="Genomic_DNA"/>
</dbReference>
<dbReference type="Proteomes" id="UP001589789">
    <property type="component" value="Unassembled WGS sequence"/>
</dbReference>
<sequence>MALNLTQKLICSRLAEGEPVPGAEIALRVDQVLLQDVLGVLAMLEFEAMGLDRVRVGLAAQYVDHNLVQTDHMNADEHLFLRSACRRFGVWYSRPGNGISHPVHFARFGKPGDVLVGSDSHTPAAGAMGMLAFGAGGADVALAMAGEPLRLRMPQVRGIRLTGALPDWVSAKDVVLAMLRRHGTEGGTGWIFEYYGPGLEGLSAMDRHVIANMGAEMGCTTTVFPADEAVRAYLGAEGREADFVTLAADPGGGYDADEELDLSSLEPLIALPSSPGNVVPVREVAGREIYQAYVGSSANPGYRDFAVVAEIVRGRTAHDRVSLDINPSSRQVLANLAAEGHVASLAAAGARLHQAGCNGCIGMGQAPATGRISLRTVPRNFPGRSGTREDSVYLCSPETAAASALTGVITDPRTLGMSCPRVVQPAQPTEAVAMLLPPMPAAESKVVPLEKTENIASIPDLDPVPDALVVPVGLKVGDDISTDDVVPAGNRAMPYWSNIPRLGGFVYEGVDAGYPDRARASLAAGGHAIIAGSNYGQGSSRENAALAPRHLGLRVVLARSFARIHWQNLINFGVVPLTFADPSDYDRLGQGEVLRFEGLHAALRAGPEVTAQRADGSPLRLRHTLSPRQVELLLAGGVINWLRDRLAA</sequence>
<evidence type="ECO:0000256" key="3">
    <source>
        <dbReference type="ARBA" id="ARBA00023014"/>
    </source>
</evidence>
<dbReference type="Gene3D" id="3.20.19.10">
    <property type="entry name" value="Aconitase, domain 4"/>
    <property type="match status" value="1"/>
</dbReference>
<dbReference type="PRINTS" id="PR00415">
    <property type="entry name" value="ACONITASE"/>
</dbReference>
<dbReference type="InterPro" id="IPR015931">
    <property type="entry name" value="Acnase/IPM_dHydase_lsu_aba_1/3"/>
</dbReference>
<evidence type="ECO:0000259" key="5">
    <source>
        <dbReference type="Pfam" id="PF00694"/>
    </source>
</evidence>
<keyword evidence="3" id="KW-0411">Iron-sulfur</keyword>
<evidence type="ECO:0000313" key="6">
    <source>
        <dbReference type="EMBL" id="MFC0387536.1"/>
    </source>
</evidence>
<dbReference type="Pfam" id="PF00694">
    <property type="entry name" value="Aconitase_C"/>
    <property type="match status" value="1"/>
</dbReference>
<dbReference type="InterPro" id="IPR050926">
    <property type="entry name" value="Aconitase/IPM_isomerase"/>
</dbReference>
<dbReference type="Pfam" id="PF00330">
    <property type="entry name" value="Aconitase"/>
    <property type="match status" value="1"/>
</dbReference>
<evidence type="ECO:0000256" key="2">
    <source>
        <dbReference type="ARBA" id="ARBA00023004"/>
    </source>
</evidence>
<proteinExistence type="predicted"/>
<dbReference type="Gene3D" id="3.30.499.10">
    <property type="entry name" value="Aconitase, domain 3"/>
    <property type="match status" value="2"/>
</dbReference>
<feature type="domain" description="Aconitase/3-isopropylmalate dehydratase large subunit alpha/beta/alpha" evidence="4">
    <location>
        <begin position="24"/>
        <end position="407"/>
    </location>
</feature>
<name>A0ABV6IVQ6_9PROT</name>
<dbReference type="PANTHER" id="PTHR43160">
    <property type="entry name" value="ACONITATE HYDRATASE B"/>
    <property type="match status" value="1"/>
</dbReference>